<dbReference type="eggNOG" id="ENOG502S0T3">
    <property type="taxonomic scope" value="Eukaryota"/>
</dbReference>
<reference evidence="3" key="1">
    <citation type="journal article" date="2014" name="Microb. Cell Fact.">
        <title>Exploiting Issatchenkia orientalis SD108 for succinic acid production.</title>
        <authorList>
            <person name="Xiao H."/>
            <person name="Shao Z."/>
            <person name="Jiang Y."/>
            <person name="Dole S."/>
            <person name="Zhao H."/>
        </authorList>
    </citation>
    <scope>NUCLEOTIDE SEQUENCE [LARGE SCALE GENOMIC DNA]</scope>
    <source>
        <strain evidence="3">SD108</strain>
    </source>
</reference>
<name>A0A099NVU7_PICKU</name>
<keyword evidence="1" id="KW-0732">Signal</keyword>
<comment type="caution">
    <text evidence="2">The sequence shown here is derived from an EMBL/GenBank/DDBJ whole genome shotgun (WGS) entry which is preliminary data.</text>
</comment>
<evidence type="ECO:0000313" key="3">
    <source>
        <dbReference type="Proteomes" id="UP000029867"/>
    </source>
</evidence>
<gene>
    <name evidence="2" type="ORF">JL09_g4756</name>
</gene>
<dbReference type="AlphaFoldDB" id="A0A099NVU7"/>
<dbReference type="HOGENOM" id="CLU_1272466_0_0_1"/>
<protein>
    <recommendedName>
        <fullName evidence="4">Mating factor alpha</fullName>
    </recommendedName>
</protein>
<dbReference type="Proteomes" id="UP000029867">
    <property type="component" value="Unassembled WGS sequence"/>
</dbReference>
<dbReference type="EMBL" id="JQFK01000156">
    <property type="protein sequence ID" value="KGK36094.1"/>
    <property type="molecule type" value="Genomic_DNA"/>
</dbReference>
<sequence length="192" mass="22305">MKFTTVGLLSILIASTTFAAPVSQADATADAVADAEAWRWHKWFRNQAIYKREADASAVAEAEADANAEAWRWHKWFRNQAIYRREDEPEQAEGDLEEEEYDGKEPIGFAYAFADDDKNSEPVAFFPMFASDFEEQPTNGTNVAKRDADADAEAWRWHKWFRNQAIYKRDAEADANPDAWRWHKWFRNQAIY</sequence>
<evidence type="ECO:0008006" key="4">
    <source>
        <dbReference type="Google" id="ProtNLM"/>
    </source>
</evidence>
<accession>A0A099NVU7</accession>
<evidence type="ECO:0000256" key="1">
    <source>
        <dbReference type="SAM" id="SignalP"/>
    </source>
</evidence>
<organism evidence="2 3">
    <name type="scientific">Pichia kudriavzevii</name>
    <name type="common">Yeast</name>
    <name type="synonym">Issatchenkia orientalis</name>
    <dbReference type="NCBI Taxonomy" id="4909"/>
    <lineage>
        <taxon>Eukaryota</taxon>
        <taxon>Fungi</taxon>
        <taxon>Dikarya</taxon>
        <taxon>Ascomycota</taxon>
        <taxon>Saccharomycotina</taxon>
        <taxon>Pichiomycetes</taxon>
        <taxon>Pichiales</taxon>
        <taxon>Pichiaceae</taxon>
        <taxon>Pichia</taxon>
    </lineage>
</organism>
<feature type="chain" id="PRO_5001959301" description="Mating factor alpha" evidence="1">
    <location>
        <begin position="20"/>
        <end position="192"/>
    </location>
</feature>
<evidence type="ECO:0000313" key="2">
    <source>
        <dbReference type="EMBL" id="KGK36094.1"/>
    </source>
</evidence>
<dbReference type="VEuPathDB" id="FungiDB:C5L36_0A00810"/>
<proteinExistence type="predicted"/>
<feature type="signal peptide" evidence="1">
    <location>
        <begin position="1"/>
        <end position="19"/>
    </location>
</feature>